<dbReference type="Pfam" id="PF03713">
    <property type="entry name" value="DUF305"/>
    <property type="match status" value="1"/>
</dbReference>
<feature type="domain" description="DUF305" evidence="1">
    <location>
        <begin position="26"/>
        <end position="163"/>
    </location>
</feature>
<evidence type="ECO:0000313" key="3">
    <source>
        <dbReference type="Proteomes" id="UP000515570"/>
    </source>
</evidence>
<accession>A0A7G5FDQ5</accession>
<protein>
    <submittedName>
        <fullName evidence="2">DUF305 domain-containing protein</fullName>
    </submittedName>
</protein>
<dbReference type="InterPro" id="IPR012347">
    <property type="entry name" value="Ferritin-like"/>
</dbReference>
<gene>
    <name evidence="2" type="ORF">HW450_10420</name>
</gene>
<dbReference type="RefSeq" id="WP_182385553.1">
    <property type="nucleotide sequence ID" value="NZ_CP059833.1"/>
</dbReference>
<evidence type="ECO:0000313" key="2">
    <source>
        <dbReference type="EMBL" id="QMV84746.1"/>
    </source>
</evidence>
<keyword evidence="3" id="KW-1185">Reference proteome</keyword>
<organism evidence="2 3">
    <name type="scientific">Corynebacterium hindlerae</name>
    <dbReference type="NCBI Taxonomy" id="699041"/>
    <lineage>
        <taxon>Bacteria</taxon>
        <taxon>Bacillati</taxon>
        <taxon>Actinomycetota</taxon>
        <taxon>Actinomycetes</taxon>
        <taxon>Mycobacteriales</taxon>
        <taxon>Corynebacteriaceae</taxon>
        <taxon>Corynebacterium</taxon>
    </lineage>
</organism>
<proteinExistence type="predicted"/>
<dbReference type="EMBL" id="CP059833">
    <property type="protein sequence ID" value="QMV84746.1"/>
    <property type="molecule type" value="Genomic_DNA"/>
</dbReference>
<sequence>MKPSSATPRPGAVDEVPRETDFNTVDVMYLAESVVRSRRIVSTSEILLAADNISPEAKDIATRVSQKHSARLATQEQLLTTWGITTSPEVLFPPAPIGIPTQADVDQLHSMHGKDLENRYLNLLQGNIAGAVTSAQQHLGKGFNPELQAAAQLVVDEAEKEQAPIMEALKG</sequence>
<name>A0A7G5FDQ5_9CORY</name>
<dbReference type="Proteomes" id="UP000515570">
    <property type="component" value="Chromosome"/>
</dbReference>
<evidence type="ECO:0000259" key="1">
    <source>
        <dbReference type="Pfam" id="PF03713"/>
    </source>
</evidence>
<dbReference type="InterPro" id="IPR005183">
    <property type="entry name" value="DUF305_CopM-like"/>
</dbReference>
<reference evidence="2 3" key="1">
    <citation type="submission" date="2020-07" db="EMBL/GenBank/DDBJ databases">
        <title>non toxigenic Corynebacterium sp. nov from a clinical source.</title>
        <authorList>
            <person name="Bernier A.-M."/>
            <person name="Bernard K."/>
        </authorList>
    </citation>
    <scope>NUCLEOTIDE SEQUENCE [LARGE SCALE GENOMIC DNA]</scope>
    <source>
        <strain evidence="3">NML 93-0612</strain>
    </source>
</reference>
<dbReference type="AlphaFoldDB" id="A0A7G5FDQ5"/>
<dbReference type="Gene3D" id="1.20.1260.10">
    <property type="match status" value="1"/>
</dbReference>